<dbReference type="AlphaFoldDB" id="A0A918ECI5"/>
<feature type="region of interest" description="Disordered" evidence="1">
    <location>
        <begin position="1"/>
        <end position="43"/>
    </location>
</feature>
<comment type="caution">
    <text evidence="2">The sequence shown here is derived from an EMBL/GenBank/DDBJ whole genome shotgun (WGS) entry which is preliminary data.</text>
</comment>
<dbReference type="EMBL" id="BMRG01000002">
    <property type="protein sequence ID" value="GGP40579.1"/>
    <property type="molecule type" value="Genomic_DNA"/>
</dbReference>
<organism evidence="2 3">
    <name type="scientific">Saccharothrix coeruleofusca</name>
    <dbReference type="NCBI Taxonomy" id="33919"/>
    <lineage>
        <taxon>Bacteria</taxon>
        <taxon>Bacillati</taxon>
        <taxon>Actinomycetota</taxon>
        <taxon>Actinomycetes</taxon>
        <taxon>Pseudonocardiales</taxon>
        <taxon>Pseudonocardiaceae</taxon>
        <taxon>Saccharothrix</taxon>
    </lineage>
</organism>
<reference evidence="2" key="1">
    <citation type="journal article" date="2014" name="Int. J. Syst. Evol. Microbiol.">
        <title>Complete genome sequence of Corynebacterium casei LMG S-19264T (=DSM 44701T), isolated from a smear-ripened cheese.</title>
        <authorList>
            <consortium name="US DOE Joint Genome Institute (JGI-PGF)"/>
            <person name="Walter F."/>
            <person name="Albersmeier A."/>
            <person name="Kalinowski J."/>
            <person name="Ruckert C."/>
        </authorList>
    </citation>
    <scope>NUCLEOTIDE SEQUENCE</scope>
    <source>
        <strain evidence="2">JCM 3313</strain>
    </source>
</reference>
<name>A0A918ECI5_9PSEU</name>
<evidence type="ECO:0000313" key="3">
    <source>
        <dbReference type="Proteomes" id="UP000639606"/>
    </source>
</evidence>
<accession>A0A918ECI5</accession>
<evidence type="ECO:0000256" key="1">
    <source>
        <dbReference type="SAM" id="MobiDB-lite"/>
    </source>
</evidence>
<feature type="compositionally biased region" description="Basic and acidic residues" evidence="1">
    <location>
        <begin position="21"/>
        <end position="43"/>
    </location>
</feature>
<proteinExistence type="predicted"/>
<dbReference type="Proteomes" id="UP000639606">
    <property type="component" value="Unassembled WGS sequence"/>
</dbReference>
<sequence length="149" mass="17637">MTDHQRPDERVLVTENPARPRGNEPDHDRADHVQSDYDQRDYAVEAEYAEPGEVEEVRQPDVQLFTEDEVDRFREQWRALQVDFVDSPREAVHRADELVAQVIQSLATTFAEHKRSLEGQWQEGERVDTEELRLALRRYRSFFERLTSV</sequence>
<gene>
    <name evidence="2" type="ORF">GCM10010185_09550</name>
</gene>
<dbReference type="RefSeq" id="WP_189221841.1">
    <property type="nucleotide sequence ID" value="NZ_BMRG01000002.1"/>
</dbReference>
<protein>
    <submittedName>
        <fullName evidence="2">Uncharacterized protein</fullName>
    </submittedName>
</protein>
<keyword evidence="3" id="KW-1185">Reference proteome</keyword>
<feature type="compositionally biased region" description="Basic and acidic residues" evidence="1">
    <location>
        <begin position="1"/>
        <end position="12"/>
    </location>
</feature>
<evidence type="ECO:0000313" key="2">
    <source>
        <dbReference type="EMBL" id="GGP40579.1"/>
    </source>
</evidence>
<reference evidence="2" key="2">
    <citation type="submission" date="2020-09" db="EMBL/GenBank/DDBJ databases">
        <authorList>
            <person name="Sun Q."/>
            <person name="Ohkuma M."/>
        </authorList>
    </citation>
    <scope>NUCLEOTIDE SEQUENCE</scope>
    <source>
        <strain evidence="2">JCM 3313</strain>
    </source>
</reference>